<protein>
    <submittedName>
        <fullName evidence="1">Uncharacterized protein</fullName>
    </submittedName>
</protein>
<evidence type="ECO:0000313" key="1">
    <source>
        <dbReference type="EMBL" id="ABD44572.1"/>
    </source>
</evidence>
<keyword evidence="2" id="KW-1185">Reference proteome</keyword>
<dbReference type="KEGG" id="ech:ECH_0696"/>
<dbReference type="Proteomes" id="UP000008320">
    <property type="component" value="Chromosome"/>
</dbReference>
<organism evidence="1 2">
    <name type="scientific">Ehrlichia chaffeensis (strain ATCC CRL-10679 / Arkansas)</name>
    <dbReference type="NCBI Taxonomy" id="205920"/>
    <lineage>
        <taxon>Bacteria</taxon>
        <taxon>Pseudomonadati</taxon>
        <taxon>Pseudomonadota</taxon>
        <taxon>Alphaproteobacteria</taxon>
        <taxon>Rickettsiales</taxon>
        <taxon>Anaplasmataceae</taxon>
        <taxon>Ehrlichia</taxon>
    </lineage>
</organism>
<gene>
    <name evidence="1" type="ordered locus">ECH_0696</name>
</gene>
<accession>Q2GGD2</accession>
<name>Q2GGD2_EHRCR</name>
<dbReference type="HOGENOM" id="CLU_3250780_0_0_5"/>
<sequence length="42" mass="5148">MYVKQFRIQEITAVLYYYDRSYTYKAIYISVMLPVLLIDHII</sequence>
<proteinExistence type="predicted"/>
<evidence type="ECO:0000313" key="2">
    <source>
        <dbReference type="Proteomes" id="UP000008320"/>
    </source>
</evidence>
<dbReference type="AlphaFoldDB" id="Q2GGD2"/>
<dbReference type="EMBL" id="CP000236">
    <property type="protein sequence ID" value="ABD44572.1"/>
    <property type="molecule type" value="Genomic_DNA"/>
</dbReference>
<reference evidence="1 2" key="1">
    <citation type="journal article" date="2006" name="PLoS Genet.">
        <title>Comparative genomics of emerging human ehrlichiosis agents.</title>
        <authorList>
            <person name="Dunning Hotopp J.C."/>
            <person name="Lin M."/>
            <person name="Madupu R."/>
            <person name="Crabtree J."/>
            <person name="Angiuoli S.V."/>
            <person name="Eisen J.A."/>
            <person name="Seshadri R."/>
            <person name="Ren Q."/>
            <person name="Wu M."/>
            <person name="Utterback T.R."/>
            <person name="Smith S."/>
            <person name="Lewis M."/>
            <person name="Khouri H."/>
            <person name="Zhang C."/>
            <person name="Niu H."/>
            <person name="Lin Q."/>
            <person name="Ohashi N."/>
            <person name="Zhi N."/>
            <person name="Nelson W."/>
            <person name="Brinkac L.M."/>
            <person name="Dodson R.J."/>
            <person name="Rosovitz M.J."/>
            <person name="Sundaram J."/>
            <person name="Daugherty S.C."/>
            <person name="Davidsen T."/>
            <person name="Durkin A.S."/>
            <person name="Gwinn M."/>
            <person name="Haft D.H."/>
            <person name="Selengut J.D."/>
            <person name="Sullivan S.A."/>
            <person name="Zafar N."/>
            <person name="Zhou L."/>
            <person name="Benahmed F."/>
            <person name="Forberger H."/>
            <person name="Halpin R."/>
            <person name="Mulligan S."/>
            <person name="Robinson J."/>
            <person name="White O."/>
            <person name="Rikihisa Y."/>
            <person name="Tettelin H."/>
        </authorList>
    </citation>
    <scope>NUCLEOTIDE SEQUENCE [LARGE SCALE GENOMIC DNA]</scope>
    <source>
        <strain evidence="2">ATCC CRL-10679 / Arkansas</strain>
    </source>
</reference>